<dbReference type="Proteomes" id="UP000765509">
    <property type="component" value="Unassembled WGS sequence"/>
</dbReference>
<organism evidence="3 4">
    <name type="scientific">Austropuccinia psidii MF-1</name>
    <dbReference type="NCBI Taxonomy" id="1389203"/>
    <lineage>
        <taxon>Eukaryota</taxon>
        <taxon>Fungi</taxon>
        <taxon>Dikarya</taxon>
        <taxon>Basidiomycota</taxon>
        <taxon>Pucciniomycotina</taxon>
        <taxon>Pucciniomycetes</taxon>
        <taxon>Pucciniales</taxon>
        <taxon>Sphaerophragmiaceae</taxon>
        <taxon>Austropuccinia</taxon>
    </lineage>
</organism>
<accession>A0A9Q3GC06</accession>
<evidence type="ECO:0000313" key="3">
    <source>
        <dbReference type="EMBL" id="MBW0461261.1"/>
    </source>
</evidence>
<dbReference type="PANTHER" id="PTHR11439">
    <property type="entry name" value="GAG-POL-RELATED RETROTRANSPOSON"/>
    <property type="match status" value="1"/>
</dbReference>
<dbReference type="InterPro" id="IPR013103">
    <property type="entry name" value="RVT_2"/>
</dbReference>
<dbReference type="EMBL" id="AVOT02000133">
    <property type="protein sequence ID" value="MBW0461261.1"/>
    <property type="molecule type" value="Genomic_DNA"/>
</dbReference>
<feature type="domain" description="Reverse transcriptase Ty1/copia-type" evidence="2">
    <location>
        <begin position="100"/>
        <end position="178"/>
    </location>
</feature>
<sequence length="246" mass="27983">MPYREGNRKDLANGDKEEEDEEPIVPVKEITQKNEDRTTDVPEITQRDKRREPLVILIRISPAQNEFAEEKQPDQEGCLQVMISGSVLQIPVYLSKKTNILFAWVEDILVIGRDSDAIIDKLKGSFKIKDLGLASHVLGIEVIQMIEDSIQTSQTHYIEELVRKYNMEDCKPTMMPMQSNLKLEATTQAEIDELKNLNLDCRSAVGSLNYLSICTCPDIAYVVGHLSQLLERPSTQHLTGFKRVLR</sequence>
<protein>
    <recommendedName>
        <fullName evidence="2">Reverse transcriptase Ty1/copia-type domain-containing protein</fullName>
    </recommendedName>
</protein>
<keyword evidence="4" id="KW-1185">Reference proteome</keyword>
<comment type="caution">
    <text evidence="3">The sequence shown here is derived from an EMBL/GenBank/DDBJ whole genome shotgun (WGS) entry which is preliminary data.</text>
</comment>
<dbReference type="AlphaFoldDB" id="A0A9Q3GC06"/>
<feature type="region of interest" description="Disordered" evidence="1">
    <location>
        <begin position="1"/>
        <end position="45"/>
    </location>
</feature>
<feature type="compositionally biased region" description="Basic and acidic residues" evidence="1">
    <location>
        <begin position="30"/>
        <end position="45"/>
    </location>
</feature>
<gene>
    <name evidence="3" type="ORF">O181_000976</name>
</gene>
<evidence type="ECO:0000313" key="4">
    <source>
        <dbReference type="Proteomes" id="UP000765509"/>
    </source>
</evidence>
<evidence type="ECO:0000259" key="2">
    <source>
        <dbReference type="Pfam" id="PF07727"/>
    </source>
</evidence>
<feature type="compositionally biased region" description="Basic and acidic residues" evidence="1">
    <location>
        <begin position="1"/>
        <end position="15"/>
    </location>
</feature>
<proteinExistence type="predicted"/>
<dbReference type="Pfam" id="PF07727">
    <property type="entry name" value="RVT_2"/>
    <property type="match status" value="1"/>
</dbReference>
<dbReference type="OrthoDB" id="3259620at2759"/>
<reference evidence="3" key="1">
    <citation type="submission" date="2021-03" db="EMBL/GenBank/DDBJ databases">
        <title>Draft genome sequence of rust myrtle Austropuccinia psidii MF-1, a brazilian biotype.</title>
        <authorList>
            <person name="Quecine M.C."/>
            <person name="Pachon D.M.R."/>
            <person name="Bonatelli M.L."/>
            <person name="Correr F.H."/>
            <person name="Franceschini L.M."/>
            <person name="Leite T.F."/>
            <person name="Margarido G.R.A."/>
            <person name="Almeida C.A."/>
            <person name="Ferrarezi J.A."/>
            <person name="Labate C.A."/>
        </authorList>
    </citation>
    <scope>NUCLEOTIDE SEQUENCE</scope>
    <source>
        <strain evidence="3">MF-1</strain>
    </source>
</reference>
<evidence type="ECO:0000256" key="1">
    <source>
        <dbReference type="SAM" id="MobiDB-lite"/>
    </source>
</evidence>
<name>A0A9Q3GC06_9BASI</name>
<dbReference type="PANTHER" id="PTHR11439:SF467">
    <property type="entry name" value="INTEGRASE CATALYTIC DOMAIN-CONTAINING PROTEIN"/>
    <property type="match status" value="1"/>
</dbReference>